<dbReference type="EMBL" id="CABFNO020001453">
    <property type="protein sequence ID" value="CAG9988674.1"/>
    <property type="molecule type" value="Genomic_DNA"/>
</dbReference>
<dbReference type="SUPFAM" id="SSF52087">
    <property type="entry name" value="CRAL/TRIO domain"/>
    <property type="match status" value="1"/>
</dbReference>
<dbReference type="SUPFAM" id="SSF46938">
    <property type="entry name" value="CRAL/TRIO N-terminal domain"/>
    <property type="match status" value="1"/>
</dbReference>
<accession>A0A9N9UED5</accession>
<dbReference type="Pfam" id="PF00650">
    <property type="entry name" value="CRAL_TRIO"/>
    <property type="match status" value="1"/>
</dbReference>
<dbReference type="InterPro" id="IPR036273">
    <property type="entry name" value="CRAL/TRIO_N_dom_sf"/>
</dbReference>
<dbReference type="CDD" id="cd00170">
    <property type="entry name" value="SEC14"/>
    <property type="match status" value="1"/>
</dbReference>
<evidence type="ECO:0000313" key="2">
    <source>
        <dbReference type="EMBL" id="CAG9988674.1"/>
    </source>
</evidence>
<dbReference type="SMART" id="SM01100">
    <property type="entry name" value="CRAL_TRIO_N"/>
    <property type="match status" value="1"/>
</dbReference>
<organism evidence="2 3">
    <name type="scientific">Clonostachys byssicola</name>
    <dbReference type="NCBI Taxonomy" id="160290"/>
    <lineage>
        <taxon>Eukaryota</taxon>
        <taxon>Fungi</taxon>
        <taxon>Dikarya</taxon>
        <taxon>Ascomycota</taxon>
        <taxon>Pezizomycotina</taxon>
        <taxon>Sordariomycetes</taxon>
        <taxon>Hypocreomycetidae</taxon>
        <taxon>Hypocreales</taxon>
        <taxon>Bionectriaceae</taxon>
        <taxon>Clonostachys</taxon>
    </lineage>
</organism>
<comment type="caution">
    <text evidence="2">The sequence shown here is derived from an EMBL/GenBank/DDBJ whole genome shotgun (WGS) entry which is preliminary data.</text>
</comment>
<dbReference type="InterPro" id="IPR036865">
    <property type="entry name" value="CRAL-TRIO_dom_sf"/>
</dbReference>
<feature type="domain" description="CRAL-TRIO" evidence="1">
    <location>
        <begin position="133"/>
        <end position="292"/>
    </location>
</feature>
<dbReference type="PANTHER" id="PTHR46590">
    <property type="entry name" value="PHOSPHATIDYLINOSITOL TRANSFER PROTEIN CSR1-RELATED"/>
    <property type="match status" value="1"/>
</dbReference>
<dbReference type="PANTHER" id="PTHR46590:SF1">
    <property type="entry name" value="PHOSPHATIDYLINOSITOL TRANSFER PROTEIN CSR1"/>
    <property type="match status" value="1"/>
</dbReference>
<dbReference type="OrthoDB" id="43460at2759"/>
<dbReference type="Pfam" id="PF03765">
    <property type="entry name" value="CRAL_TRIO_N"/>
    <property type="match status" value="1"/>
</dbReference>
<dbReference type="Proteomes" id="UP000754883">
    <property type="component" value="Unassembled WGS sequence"/>
</dbReference>
<evidence type="ECO:0000259" key="1">
    <source>
        <dbReference type="PROSITE" id="PS50191"/>
    </source>
</evidence>
<dbReference type="InterPro" id="IPR001251">
    <property type="entry name" value="CRAL-TRIO_dom"/>
</dbReference>
<dbReference type="AlphaFoldDB" id="A0A9N9UED5"/>
<sequence>MPGMSGCLGHLTPSEERKLQQAWAYLIRLGASSASKSLLEGNEADTSEDSKEFIRHLNPATLGDFSKFLWRCICIEHPDTLVLRFLRARKWDVEKGVAMLVSAVSWRQEARIEEDIVQQGEAVGLKESPSIEEKGFIDQYRSGKSFVRGVDREGRPVFTVTVRLHDPHKQPSKSLEMYILHTFESMRMLVQPSNDKACIIFNMTGFGLRNMDLHVLKFLTTVFEARYPETLGVVLIHNAPFVFWGVWRAVKGWMDPVVANKIHFTRTKADLERFIALGNLSSELGGEDVWEYKYIDPIPGENDHMDQVEERDRIQGERDRLAYDFERLTLEWMAYDPLSDAGKEKQALRDRVADEIRENYWRLDPYLRARNYYHRAGVVDEDGRVDYQAAM</sequence>
<proteinExistence type="predicted"/>
<protein>
    <recommendedName>
        <fullName evidence="1">CRAL-TRIO domain-containing protein</fullName>
    </recommendedName>
</protein>
<name>A0A9N9UED5_9HYPO</name>
<evidence type="ECO:0000313" key="3">
    <source>
        <dbReference type="Proteomes" id="UP000754883"/>
    </source>
</evidence>
<keyword evidence="3" id="KW-1185">Reference proteome</keyword>
<dbReference type="PROSITE" id="PS50191">
    <property type="entry name" value="CRAL_TRIO"/>
    <property type="match status" value="1"/>
</dbReference>
<dbReference type="InterPro" id="IPR052432">
    <property type="entry name" value="PITP/CRAL-TRIO"/>
</dbReference>
<dbReference type="Gene3D" id="3.40.525.10">
    <property type="entry name" value="CRAL-TRIO lipid binding domain"/>
    <property type="match status" value="1"/>
</dbReference>
<dbReference type="InterPro" id="IPR011074">
    <property type="entry name" value="CRAL/TRIO_N_dom"/>
</dbReference>
<gene>
    <name evidence="2" type="ORF">CBYS24578_00018377</name>
</gene>
<reference evidence="2" key="1">
    <citation type="submission" date="2021-10" db="EMBL/GenBank/DDBJ databases">
        <authorList>
            <person name="Piombo E."/>
        </authorList>
    </citation>
    <scope>NUCLEOTIDE SEQUENCE</scope>
</reference>
<dbReference type="SMART" id="SM00516">
    <property type="entry name" value="SEC14"/>
    <property type="match status" value="1"/>
</dbReference>